<feature type="binding site" evidence="4">
    <location>
        <begin position="5"/>
        <end position="9"/>
    </location>
    <ligand>
        <name>ATP</name>
        <dbReference type="ChEBI" id="CHEBI:30616"/>
    </ligand>
</feature>
<feature type="binding site" evidence="4">
    <location>
        <begin position="136"/>
        <end position="144"/>
    </location>
    <ligand>
        <name>ATP</name>
        <dbReference type="ChEBI" id="CHEBI:30616"/>
    </ligand>
</feature>
<dbReference type="Gene3D" id="3.40.50.10420">
    <property type="entry name" value="NagB/RpiA/CoA transferase-like"/>
    <property type="match status" value="1"/>
</dbReference>
<dbReference type="GO" id="GO:0035999">
    <property type="term" value="P:tetrahydrofolate interconversion"/>
    <property type="evidence" value="ECO:0007669"/>
    <property type="project" value="TreeGrafter"/>
</dbReference>
<keyword evidence="7" id="KW-1185">Reference proteome</keyword>
<evidence type="ECO:0000313" key="6">
    <source>
        <dbReference type="EMBL" id="SFA92194.1"/>
    </source>
</evidence>
<dbReference type="STRING" id="84698.SAMN04488528_100663"/>
<evidence type="ECO:0000256" key="3">
    <source>
        <dbReference type="ARBA" id="ARBA00022840"/>
    </source>
</evidence>
<accession>A0A1I0WUH1</accession>
<dbReference type="PIRSF" id="PIRSF006806">
    <property type="entry name" value="FTHF_cligase"/>
    <property type="match status" value="1"/>
</dbReference>
<dbReference type="Proteomes" id="UP000198619">
    <property type="component" value="Unassembled WGS sequence"/>
</dbReference>
<dbReference type="NCBIfam" id="TIGR02727">
    <property type="entry name" value="MTHFS_bact"/>
    <property type="match status" value="1"/>
</dbReference>
<feature type="binding site" evidence="4">
    <location>
        <position position="51"/>
    </location>
    <ligand>
        <name>substrate</name>
    </ligand>
</feature>
<keyword evidence="6" id="KW-0436">Ligase</keyword>
<comment type="cofactor">
    <cofactor evidence="5">
        <name>Mg(2+)</name>
        <dbReference type="ChEBI" id="CHEBI:18420"/>
    </cofactor>
</comment>
<dbReference type="SUPFAM" id="SSF100950">
    <property type="entry name" value="NagB/RpiA/CoA transferase-like"/>
    <property type="match status" value="1"/>
</dbReference>
<protein>
    <recommendedName>
        <fullName evidence="5">5-formyltetrahydrofolate cyclo-ligase</fullName>
        <ecNumber evidence="5">6.3.3.2</ecNumber>
    </recommendedName>
</protein>
<dbReference type="GO" id="GO:0030272">
    <property type="term" value="F:5-formyltetrahydrofolate cyclo-ligase activity"/>
    <property type="evidence" value="ECO:0007669"/>
    <property type="project" value="UniProtKB-EC"/>
</dbReference>
<evidence type="ECO:0000256" key="5">
    <source>
        <dbReference type="RuleBase" id="RU361279"/>
    </source>
</evidence>
<dbReference type="AlphaFoldDB" id="A0A1I0WUH1"/>
<keyword evidence="3 4" id="KW-0067">ATP-binding</keyword>
<reference evidence="6 7" key="1">
    <citation type="submission" date="2016-10" db="EMBL/GenBank/DDBJ databases">
        <authorList>
            <person name="de Groot N.N."/>
        </authorList>
    </citation>
    <scope>NUCLEOTIDE SEQUENCE [LARGE SCALE GENOMIC DNA]</scope>
    <source>
        <strain evidence="6 7">DSM 12271</strain>
    </source>
</reference>
<evidence type="ECO:0000313" key="7">
    <source>
        <dbReference type="Proteomes" id="UP000198619"/>
    </source>
</evidence>
<feature type="binding site" evidence="4">
    <location>
        <position position="56"/>
    </location>
    <ligand>
        <name>substrate</name>
    </ligand>
</feature>
<evidence type="ECO:0000256" key="4">
    <source>
        <dbReference type="PIRSR" id="PIRSR006806-1"/>
    </source>
</evidence>
<dbReference type="EC" id="6.3.3.2" evidence="5"/>
<dbReference type="GO" id="GO:0009396">
    <property type="term" value="P:folic acid-containing compound biosynthetic process"/>
    <property type="evidence" value="ECO:0007669"/>
    <property type="project" value="TreeGrafter"/>
</dbReference>
<dbReference type="PANTHER" id="PTHR23407">
    <property type="entry name" value="ATPASE INHIBITOR/5-FORMYLTETRAHYDROFOLATE CYCLO-LIGASE"/>
    <property type="match status" value="1"/>
</dbReference>
<evidence type="ECO:0000256" key="2">
    <source>
        <dbReference type="ARBA" id="ARBA00022741"/>
    </source>
</evidence>
<keyword evidence="5" id="KW-0479">Metal-binding</keyword>
<name>A0A1I0WUH1_9CLOT</name>
<dbReference type="OrthoDB" id="9801938at2"/>
<keyword evidence="2 4" id="KW-0547">Nucleotide-binding</keyword>
<comment type="catalytic activity">
    <reaction evidence="5">
        <text>(6S)-5-formyl-5,6,7,8-tetrahydrofolate + ATP = (6R)-5,10-methenyltetrahydrofolate + ADP + phosphate</text>
        <dbReference type="Rhea" id="RHEA:10488"/>
        <dbReference type="ChEBI" id="CHEBI:30616"/>
        <dbReference type="ChEBI" id="CHEBI:43474"/>
        <dbReference type="ChEBI" id="CHEBI:57455"/>
        <dbReference type="ChEBI" id="CHEBI:57457"/>
        <dbReference type="ChEBI" id="CHEBI:456216"/>
        <dbReference type="EC" id="6.3.3.2"/>
    </reaction>
</comment>
<dbReference type="PANTHER" id="PTHR23407:SF1">
    <property type="entry name" value="5-FORMYLTETRAHYDROFOLATE CYCLO-LIGASE"/>
    <property type="match status" value="1"/>
</dbReference>
<organism evidence="6 7">
    <name type="scientific">Clostridium frigidicarnis</name>
    <dbReference type="NCBI Taxonomy" id="84698"/>
    <lineage>
        <taxon>Bacteria</taxon>
        <taxon>Bacillati</taxon>
        <taxon>Bacillota</taxon>
        <taxon>Clostridia</taxon>
        <taxon>Eubacteriales</taxon>
        <taxon>Clostridiaceae</taxon>
        <taxon>Clostridium</taxon>
    </lineage>
</organism>
<dbReference type="GO" id="GO:0005524">
    <property type="term" value="F:ATP binding"/>
    <property type="evidence" value="ECO:0007669"/>
    <property type="project" value="UniProtKB-KW"/>
</dbReference>
<dbReference type="InterPro" id="IPR024185">
    <property type="entry name" value="FTHF_cligase-like_sf"/>
</dbReference>
<proteinExistence type="inferred from homology"/>
<keyword evidence="5" id="KW-0460">Magnesium</keyword>
<sequence>MTLSKSEIRKEILRVRGEVSPLALKEYNDTIFNKVISIDEYKESKLMFIYVSYKSEVDTYRIIRHALGKGKRVCVPKVISKAEGMVAVEIKSIDDLRKGFQGILEPEISEKNIVINENDIDLAVIPGVAFDLNGGRIGYGGGFYDRFLPLLNEKCGKVAIAYNFQIVPEINVEKNDFAINCIIFN</sequence>
<dbReference type="GO" id="GO:0046872">
    <property type="term" value="F:metal ion binding"/>
    <property type="evidence" value="ECO:0007669"/>
    <property type="project" value="UniProtKB-KW"/>
</dbReference>
<evidence type="ECO:0000256" key="1">
    <source>
        <dbReference type="ARBA" id="ARBA00010638"/>
    </source>
</evidence>
<dbReference type="RefSeq" id="WP_090039452.1">
    <property type="nucleotide sequence ID" value="NZ_FOKI01000006.1"/>
</dbReference>
<dbReference type="EMBL" id="FOKI01000006">
    <property type="protein sequence ID" value="SFA92194.1"/>
    <property type="molecule type" value="Genomic_DNA"/>
</dbReference>
<gene>
    <name evidence="6" type="ORF">SAMN04488528_100663</name>
</gene>
<dbReference type="InterPro" id="IPR002698">
    <property type="entry name" value="FTHF_cligase"/>
</dbReference>
<comment type="similarity">
    <text evidence="1 5">Belongs to the 5-formyltetrahydrofolate cyclo-ligase family.</text>
</comment>
<dbReference type="InterPro" id="IPR037171">
    <property type="entry name" value="NagB/RpiA_transferase-like"/>
</dbReference>
<dbReference type="Pfam" id="PF01812">
    <property type="entry name" value="5-FTHF_cyc-lig"/>
    <property type="match status" value="1"/>
</dbReference>